<keyword evidence="3" id="KW-1185">Reference proteome</keyword>
<evidence type="ECO:0000313" key="2">
    <source>
        <dbReference type="EMBL" id="CAI6333986.1"/>
    </source>
</evidence>
<reference evidence="2" key="1">
    <citation type="submission" date="2023-01" db="EMBL/GenBank/DDBJ databases">
        <authorList>
            <person name="Van Ghelder C."/>
            <person name="Rancurel C."/>
        </authorList>
    </citation>
    <scope>NUCLEOTIDE SEQUENCE</scope>
    <source>
        <strain evidence="2">CNCM I-4278</strain>
    </source>
</reference>
<dbReference type="AlphaFoldDB" id="A0A9W4UFK8"/>
<feature type="region of interest" description="Disordered" evidence="1">
    <location>
        <begin position="56"/>
        <end position="82"/>
    </location>
</feature>
<evidence type="ECO:0000313" key="3">
    <source>
        <dbReference type="Proteomes" id="UP001152607"/>
    </source>
</evidence>
<protein>
    <submittedName>
        <fullName evidence="2">Uncharacterized protein</fullName>
    </submittedName>
</protein>
<dbReference type="Proteomes" id="UP001152607">
    <property type="component" value="Unassembled WGS sequence"/>
</dbReference>
<gene>
    <name evidence="2" type="ORF">PDIGIT_LOCUS7038</name>
</gene>
<proteinExistence type="predicted"/>
<name>A0A9W4UFK8_9PLEO</name>
<accession>A0A9W4UFK8</accession>
<comment type="caution">
    <text evidence="2">The sequence shown here is derived from an EMBL/GenBank/DDBJ whole genome shotgun (WGS) entry which is preliminary data.</text>
</comment>
<organism evidence="2 3">
    <name type="scientific">Periconia digitata</name>
    <dbReference type="NCBI Taxonomy" id="1303443"/>
    <lineage>
        <taxon>Eukaryota</taxon>
        <taxon>Fungi</taxon>
        <taxon>Dikarya</taxon>
        <taxon>Ascomycota</taxon>
        <taxon>Pezizomycotina</taxon>
        <taxon>Dothideomycetes</taxon>
        <taxon>Pleosporomycetidae</taxon>
        <taxon>Pleosporales</taxon>
        <taxon>Massarineae</taxon>
        <taxon>Periconiaceae</taxon>
        <taxon>Periconia</taxon>
    </lineage>
</organism>
<evidence type="ECO:0000256" key="1">
    <source>
        <dbReference type="SAM" id="MobiDB-lite"/>
    </source>
</evidence>
<sequence>MSSVTSLGAEEEAIPPNSSSISPRSPPQYGLLCFPGQHCQNLTAHAKCKRLSAALEMPNSSDSRQSRPRSSHSPLETVSYSAVHPELATANSILHQQWGATPTH</sequence>
<feature type="region of interest" description="Disordered" evidence="1">
    <location>
        <begin position="1"/>
        <end position="27"/>
    </location>
</feature>
<dbReference type="EMBL" id="CAOQHR010000004">
    <property type="protein sequence ID" value="CAI6333986.1"/>
    <property type="molecule type" value="Genomic_DNA"/>
</dbReference>